<organism evidence="2 3">
    <name type="scientific">Malus baccata</name>
    <name type="common">Siberian crab apple</name>
    <name type="synonym">Pyrus baccata</name>
    <dbReference type="NCBI Taxonomy" id="106549"/>
    <lineage>
        <taxon>Eukaryota</taxon>
        <taxon>Viridiplantae</taxon>
        <taxon>Streptophyta</taxon>
        <taxon>Embryophyta</taxon>
        <taxon>Tracheophyta</taxon>
        <taxon>Spermatophyta</taxon>
        <taxon>Magnoliopsida</taxon>
        <taxon>eudicotyledons</taxon>
        <taxon>Gunneridae</taxon>
        <taxon>Pentapetalae</taxon>
        <taxon>rosids</taxon>
        <taxon>fabids</taxon>
        <taxon>Rosales</taxon>
        <taxon>Rosaceae</taxon>
        <taxon>Amygdaloideae</taxon>
        <taxon>Maleae</taxon>
        <taxon>Malus</taxon>
    </lineage>
</organism>
<dbReference type="PANTHER" id="PTHR46524:SF12">
    <property type="entry name" value="CW-TYPE DOMAIN-CONTAINING PROTEIN"/>
    <property type="match status" value="1"/>
</dbReference>
<evidence type="ECO:0000313" key="3">
    <source>
        <dbReference type="Proteomes" id="UP000315295"/>
    </source>
</evidence>
<comment type="caution">
    <text evidence="2">The sequence shown here is derived from an EMBL/GenBank/DDBJ whole genome shotgun (WGS) entry which is preliminary data.</text>
</comment>
<dbReference type="InterPro" id="IPR055300">
    <property type="entry name" value="CWZF3/5/7"/>
</dbReference>
<gene>
    <name evidence="2" type="ORF">C1H46_036158</name>
</gene>
<evidence type="ECO:0000256" key="1">
    <source>
        <dbReference type="SAM" id="MobiDB-lite"/>
    </source>
</evidence>
<dbReference type="AlphaFoldDB" id="A0A540KW88"/>
<proteinExistence type="predicted"/>
<feature type="compositionally biased region" description="Basic and acidic residues" evidence="1">
    <location>
        <begin position="18"/>
        <end position="27"/>
    </location>
</feature>
<dbReference type="STRING" id="106549.A0A540KW88"/>
<sequence length="109" mass="12273">MEVSFLFQRDIWREPEAERCSLKDETSNKQGNPTDQRTLKVRIKMNPDDIARKNVAVYSGIGLGSPFSSLENSPEESKEMIPQSKVIVDDSPTNIKKVRALSTKTSAFI</sequence>
<name>A0A540KW88_MALBA</name>
<dbReference type="PANTHER" id="PTHR46524">
    <property type="entry name" value="CW-TYPE ZINC FINGER"/>
    <property type="match status" value="1"/>
</dbReference>
<reference evidence="2 3" key="1">
    <citation type="journal article" date="2019" name="G3 (Bethesda)">
        <title>Sequencing of a Wild Apple (Malus baccata) Genome Unravels the Differences Between Cultivated and Wild Apple Species Regarding Disease Resistance and Cold Tolerance.</title>
        <authorList>
            <person name="Chen X."/>
        </authorList>
    </citation>
    <scope>NUCLEOTIDE SEQUENCE [LARGE SCALE GENOMIC DNA]</scope>
    <source>
        <strain evidence="3">cv. Shandingzi</strain>
        <tissue evidence="2">Leaves</tissue>
    </source>
</reference>
<accession>A0A540KW88</accession>
<evidence type="ECO:0000313" key="2">
    <source>
        <dbReference type="EMBL" id="TQD78272.1"/>
    </source>
</evidence>
<feature type="region of interest" description="Disordered" evidence="1">
    <location>
        <begin position="18"/>
        <end position="38"/>
    </location>
</feature>
<protein>
    <submittedName>
        <fullName evidence="2">Uncharacterized protein</fullName>
    </submittedName>
</protein>
<dbReference type="Proteomes" id="UP000315295">
    <property type="component" value="Unassembled WGS sequence"/>
</dbReference>
<dbReference type="EMBL" id="VIEB01000916">
    <property type="protein sequence ID" value="TQD78272.1"/>
    <property type="molecule type" value="Genomic_DNA"/>
</dbReference>
<keyword evidence="3" id="KW-1185">Reference proteome</keyword>